<feature type="transmembrane region" description="Helical" evidence="1">
    <location>
        <begin position="234"/>
        <end position="254"/>
    </location>
</feature>
<organism evidence="3 4">
    <name type="scientific">Athelia psychrophila</name>
    <dbReference type="NCBI Taxonomy" id="1759441"/>
    <lineage>
        <taxon>Eukaryota</taxon>
        <taxon>Fungi</taxon>
        <taxon>Dikarya</taxon>
        <taxon>Basidiomycota</taxon>
        <taxon>Agaricomycotina</taxon>
        <taxon>Agaricomycetes</taxon>
        <taxon>Agaricomycetidae</taxon>
        <taxon>Atheliales</taxon>
        <taxon>Atheliaceae</taxon>
        <taxon>Athelia</taxon>
    </lineage>
</organism>
<feature type="domain" description="DUF6533" evidence="2">
    <location>
        <begin position="36"/>
        <end position="80"/>
    </location>
</feature>
<gene>
    <name evidence="3" type="ORF">FIBSPDRAFT_355387</name>
</gene>
<feature type="transmembrane region" description="Helical" evidence="1">
    <location>
        <begin position="70"/>
        <end position="93"/>
    </location>
</feature>
<name>A0A167VTV5_9AGAM</name>
<feature type="transmembrane region" description="Helical" evidence="1">
    <location>
        <begin position="133"/>
        <end position="153"/>
    </location>
</feature>
<evidence type="ECO:0000259" key="2">
    <source>
        <dbReference type="Pfam" id="PF20151"/>
    </source>
</evidence>
<sequence length="306" mass="34110">MKPLDAVSYNELGPVFSSASVHGAPLLAGEAALTAYCSVVVFTAVIWAWALSMSEEVEIVKRKGVSMPNIAYYVTRFATLGGCICSVLLDLGLQTYTGHIKTSSLVLFWITQSSTGLLFFFRIRAVYRHSKSVIYGFFFMWMLVATSPLLMFLHPAVRCYRPHRHCYIWGPLTLPGNGAVLLNDTLVFIGVSLHAYRSMTLDTSSVSHARRFKLLVQGHGLYKVSRMLLQSGQLYYGAIIGVQIWTIVTVSLGLRYSEIAFRAYIPFASALACKVFRMVMLCDTTEDPLNTLEIHEMIEVGIMGFE</sequence>
<proteinExistence type="predicted"/>
<feature type="transmembrane region" description="Helical" evidence="1">
    <location>
        <begin position="26"/>
        <end position="50"/>
    </location>
</feature>
<accession>A0A167VTV5</accession>
<evidence type="ECO:0000256" key="1">
    <source>
        <dbReference type="SAM" id="Phobius"/>
    </source>
</evidence>
<dbReference type="Proteomes" id="UP000076532">
    <property type="component" value="Unassembled WGS sequence"/>
</dbReference>
<reference evidence="3 4" key="1">
    <citation type="journal article" date="2016" name="Mol. Biol. Evol.">
        <title>Comparative Genomics of Early-Diverging Mushroom-Forming Fungi Provides Insights into the Origins of Lignocellulose Decay Capabilities.</title>
        <authorList>
            <person name="Nagy L.G."/>
            <person name="Riley R."/>
            <person name="Tritt A."/>
            <person name="Adam C."/>
            <person name="Daum C."/>
            <person name="Floudas D."/>
            <person name="Sun H."/>
            <person name="Yadav J.S."/>
            <person name="Pangilinan J."/>
            <person name="Larsson K.H."/>
            <person name="Matsuura K."/>
            <person name="Barry K."/>
            <person name="Labutti K."/>
            <person name="Kuo R."/>
            <person name="Ohm R.A."/>
            <person name="Bhattacharya S.S."/>
            <person name="Shirouzu T."/>
            <person name="Yoshinaga Y."/>
            <person name="Martin F.M."/>
            <person name="Grigoriev I.V."/>
            <person name="Hibbett D.S."/>
        </authorList>
    </citation>
    <scope>NUCLEOTIDE SEQUENCE [LARGE SCALE GENOMIC DNA]</scope>
    <source>
        <strain evidence="3 4">CBS 109695</strain>
    </source>
</reference>
<feature type="transmembrane region" description="Helical" evidence="1">
    <location>
        <begin position="105"/>
        <end position="127"/>
    </location>
</feature>
<keyword evidence="4" id="KW-1185">Reference proteome</keyword>
<evidence type="ECO:0000313" key="3">
    <source>
        <dbReference type="EMBL" id="KZP05365.1"/>
    </source>
</evidence>
<protein>
    <recommendedName>
        <fullName evidence="2">DUF6533 domain-containing protein</fullName>
    </recommendedName>
</protein>
<keyword evidence="1" id="KW-0472">Membrane</keyword>
<keyword evidence="1" id="KW-1133">Transmembrane helix</keyword>
<dbReference type="AlphaFoldDB" id="A0A167VTV5"/>
<dbReference type="OrthoDB" id="3038990at2759"/>
<dbReference type="EMBL" id="KV417844">
    <property type="protein sequence ID" value="KZP05365.1"/>
    <property type="molecule type" value="Genomic_DNA"/>
</dbReference>
<dbReference type="Pfam" id="PF20151">
    <property type="entry name" value="DUF6533"/>
    <property type="match status" value="1"/>
</dbReference>
<evidence type="ECO:0000313" key="4">
    <source>
        <dbReference type="Proteomes" id="UP000076532"/>
    </source>
</evidence>
<dbReference type="InterPro" id="IPR045340">
    <property type="entry name" value="DUF6533"/>
</dbReference>
<keyword evidence="1" id="KW-0812">Transmembrane</keyword>